<dbReference type="PANTHER" id="PTHR34473:SF2">
    <property type="entry name" value="UPF0699 TRANSMEMBRANE PROTEIN YDBT"/>
    <property type="match status" value="1"/>
</dbReference>
<dbReference type="PANTHER" id="PTHR34473">
    <property type="entry name" value="UPF0699 TRANSMEMBRANE PROTEIN YDBS"/>
    <property type="match status" value="1"/>
</dbReference>
<keyword evidence="1" id="KW-1133">Transmembrane helix</keyword>
<dbReference type="AlphaFoldDB" id="A0AAP7A0C4"/>
<feature type="transmembrane region" description="Helical" evidence="1">
    <location>
        <begin position="48"/>
        <end position="69"/>
    </location>
</feature>
<organism evidence="3 4">
    <name type="scientific">Paenibacillus alvei</name>
    <name type="common">Bacillus alvei</name>
    <dbReference type="NCBI Taxonomy" id="44250"/>
    <lineage>
        <taxon>Bacteria</taxon>
        <taxon>Bacillati</taxon>
        <taxon>Bacillota</taxon>
        <taxon>Bacilli</taxon>
        <taxon>Bacillales</taxon>
        <taxon>Paenibacillaceae</taxon>
        <taxon>Paenibacillus</taxon>
    </lineage>
</organism>
<evidence type="ECO:0000259" key="2">
    <source>
        <dbReference type="Pfam" id="PF03703"/>
    </source>
</evidence>
<feature type="transmembrane region" description="Helical" evidence="1">
    <location>
        <begin position="21"/>
        <end position="42"/>
    </location>
</feature>
<feature type="domain" description="YdbS-like PH" evidence="2">
    <location>
        <begin position="76"/>
        <end position="151"/>
    </location>
</feature>
<evidence type="ECO:0000256" key="1">
    <source>
        <dbReference type="SAM" id="Phobius"/>
    </source>
</evidence>
<evidence type="ECO:0000313" key="4">
    <source>
        <dbReference type="Proteomes" id="UP000552038"/>
    </source>
</evidence>
<dbReference type="InterPro" id="IPR005182">
    <property type="entry name" value="YdbS-like_PH"/>
</dbReference>
<protein>
    <submittedName>
        <fullName evidence="3">PH domain-containing protein</fullName>
    </submittedName>
</protein>
<name>A0AAP7A0C4_PAEAL</name>
<sequence length="163" mass="18769">MDMDMDIKLRHRLHPDYKKASRIAGVIAHVILAAIIAAYAIIASIQGWILYPAWIAAGLWGLSFVWFVWIEPLLTYRYFAFEVFEEELHIQSGVIYLKHTIVPMNRVQHVETERGPLLRKFGLSQVSVVTAATTHHILAVQEEEAQWLKKRIAQLAKVDDHEE</sequence>
<dbReference type="EMBL" id="JABFOR010000011">
    <property type="protein sequence ID" value="NOJ71101.1"/>
    <property type="molecule type" value="Genomic_DNA"/>
</dbReference>
<keyword evidence="1" id="KW-0472">Membrane</keyword>
<comment type="caution">
    <text evidence="3">The sequence shown here is derived from an EMBL/GenBank/DDBJ whole genome shotgun (WGS) entry which is preliminary data.</text>
</comment>
<keyword evidence="1" id="KW-0812">Transmembrane</keyword>
<dbReference type="Proteomes" id="UP000552038">
    <property type="component" value="Unassembled WGS sequence"/>
</dbReference>
<dbReference type="Pfam" id="PF03703">
    <property type="entry name" value="bPH_2"/>
    <property type="match status" value="1"/>
</dbReference>
<accession>A0AAP7A0C4</accession>
<gene>
    <name evidence="3" type="ORF">HMI46_11095</name>
</gene>
<evidence type="ECO:0000313" key="3">
    <source>
        <dbReference type="EMBL" id="NOJ71101.1"/>
    </source>
</evidence>
<reference evidence="3 4" key="1">
    <citation type="submission" date="2020-05" db="EMBL/GenBank/DDBJ databases">
        <title>Whole genome sequencing and identification of novel metabolites from Paenibacillus alvei strain JR949.</title>
        <authorList>
            <person name="Rajendhran J."/>
            <person name="Sree Pranav P."/>
            <person name="Mahalakshmi B."/>
            <person name="Karthikeyan R."/>
        </authorList>
    </citation>
    <scope>NUCLEOTIDE SEQUENCE [LARGE SCALE GENOMIC DNA]</scope>
    <source>
        <strain evidence="3 4">JR949</strain>
    </source>
</reference>
<proteinExistence type="predicted"/>